<dbReference type="AlphaFoldDB" id="A0A7N0VBI0"/>
<protein>
    <submittedName>
        <fullName evidence="1">Uncharacterized protein</fullName>
    </submittedName>
</protein>
<evidence type="ECO:0000313" key="1">
    <source>
        <dbReference type="EnsemblPlants" id="Kaladp0490s0017.1.v1.1.CDS.1"/>
    </source>
</evidence>
<sequence>MVACITLKSAPDTSHQPTSRHLKLSIQSNCPLIWMGLCSPQPMCGAAVWPS</sequence>
<dbReference type="Gramene" id="Kaladp0490s0017.1.v1.1">
    <property type="protein sequence ID" value="Kaladp0490s0017.1.v1.1.CDS.1"/>
    <property type="gene ID" value="Kaladp0490s0017.v1.1"/>
</dbReference>
<dbReference type="EnsemblPlants" id="Kaladp0490s0017.1.v1.1">
    <property type="protein sequence ID" value="Kaladp0490s0017.1.v1.1.CDS.1"/>
    <property type="gene ID" value="Kaladp0490s0017.v1.1"/>
</dbReference>
<evidence type="ECO:0000313" key="2">
    <source>
        <dbReference type="Proteomes" id="UP000594263"/>
    </source>
</evidence>
<keyword evidence="2" id="KW-1185">Reference proteome</keyword>
<accession>A0A7N0VBI0</accession>
<dbReference type="Proteomes" id="UP000594263">
    <property type="component" value="Unplaced"/>
</dbReference>
<reference evidence="1" key="1">
    <citation type="submission" date="2021-01" db="UniProtKB">
        <authorList>
            <consortium name="EnsemblPlants"/>
        </authorList>
    </citation>
    <scope>IDENTIFICATION</scope>
</reference>
<organism evidence="1 2">
    <name type="scientific">Kalanchoe fedtschenkoi</name>
    <name type="common">Lavender scallops</name>
    <name type="synonym">South American air plant</name>
    <dbReference type="NCBI Taxonomy" id="63787"/>
    <lineage>
        <taxon>Eukaryota</taxon>
        <taxon>Viridiplantae</taxon>
        <taxon>Streptophyta</taxon>
        <taxon>Embryophyta</taxon>
        <taxon>Tracheophyta</taxon>
        <taxon>Spermatophyta</taxon>
        <taxon>Magnoliopsida</taxon>
        <taxon>eudicotyledons</taxon>
        <taxon>Gunneridae</taxon>
        <taxon>Pentapetalae</taxon>
        <taxon>Saxifragales</taxon>
        <taxon>Crassulaceae</taxon>
        <taxon>Kalanchoe</taxon>
    </lineage>
</organism>
<name>A0A7N0VBI0_KALFE</name>
<proteinExistence type="predicted"/>